<dbReference type="PANTHER" id="PTHR39420:SF2">
    <property type="entry name" value="HYDROLASE"/>
    <property type="match status" value="1"/>
</dbReference>
<feature type="region of interest" description="Disordered" evidence="1">
    <location>
        <begin position="385"/>
        <end position="449"/>
    </location>
</feature>
<reference evidence="2 3" key="2">
    <citation type="submission" date="2019-08" db="EMBL/GenBank/DDBJ databases">
        <title>Amycolatopsis acidicola sp. nov., isolated from peat swamp forest soil.</title>
        <authorList>
            <person name="Srisuk N."/>
        </authorList>
    </citation>
    <scope>NUCLEOTIDE SEQUENCE [LARGE SCALE GENOMIC DNA]</scope>
    <source>
        <strain evidence="2 3">TBRC 6029</strain>
    </source>
</reference>
<name>A0A558CT54_9PSEU</name>
<dbReference type="GO" id="GO:0006508">
    <property type="term" value="P:proteolysis"/>
    <property type="evidence" value="ECO:0007669"/>
    <property type="project" value="UniProtKB-KW"/>
</dbReference>
<feature type="compositionally biased region" description="Basic and acidic residues" evidence="1">
    <location>
        <begin position="425"/>
        <end position="434"/>
    </location>
</feature>
<keyword evidence="3" id="KW-1185">Reference proteome</keyword>
<comment type="caution">
    <text evidence="2">The sequence shown here is derived from an EMBL/GenBank/DDBJ whole genome shotgun (WGS) entry which is preliminary data.</text>
</comment>
<keyword evidence="2" id="KW-0378">Hydrolase</keyword>
<dbReference type="SUPFAM" id="SSF55486">
    <property type="entry name" value="Metalloproteases ('zincins'), catalytic domain"/>
    <property type="match status" value="1"/>
</dbReference>
<proteinExistence type="predicted"/>
<dbReference type="GO" id="GO:0008237">
    <property type="term" value="F:metallopeptidase activity"/>
    <property type="evidence" value="ECO:0007669"/>
    <property type="project" value="UniProtKB-KW"/>
</dbReference>
<dbReference type="Gene3D" id="1.20.150.30">
    <property type="entry name" value="Zincin-like metallopeptidase, N-terminal domain"/>
    <property type="match status" value="1"/>
</dbReference>
<dbReference type="OrthoDB" id="8478472at2"/>
<keyword evidence="2" id="KW-0482">Metalloprotease</keyword>
<dbReference type="NCBIfam" id="TIGR03624">
    <property type="entry name" value="putative hydrolase"/>
    <property type="match status" value="1"/>
</dbReference>
<dbReference type="InterPro" id="IPR018766">
    <property type="entry name" value="Zinicin_2"/>
</dbReference>
<gene>
    <name evidence="2" type="ORF">FNH05_13855</name>
</gene>
<dbReference type="EMBL" id="VJWX01000112">
    <property type="protein sequence ID" value="TVT51933.1"/>
    <property type="molecule type" value="Genomic_DNA"/>
</dbReference>
<reference evidence="2 3" key="1">
    <citation type="submission" date="2019-07" db="EMBL/GenBank/DDBJ databases">
        <authorList>
            <person name="Duangmal K."/>
            <person name="Teo W.F.A."/>
        </authorList>
    </citation>
    <scope>NUCLEOTIDE SEQUENCE [LARGE SCALE GENOMIC DNA]</scope>
    <source>
        <strain evidence="2 3">TBRC 6029</strain>
    </source>
</reference>
<evidence type="ECO:0000256" key="1">
    <source>
        <dbReference type="SAM" id="MobiDB-lite"/>
    </source>
</evidence>
<evidence type="ECO:0000313" key="2">
    <source>
        <dbReference type="EMBL" id="TVT51933.1"/>
    </source>
</evidence>
<dbReference type="PANTHER" id="PTHR39420">
    <property type="match status" value="1"/>
</dbReference>
<dbReference type="Pfam" id="PF10103">
    <property type="entry name" value="Zincin_2"/>
    <property type="match status" value="1"/>
</dbReference>
<feature type="region of interest" description="Disordered" evidence="1">
    <location>
        <begin position="1"/>
        <end position="32"/>
    </location>
</feature>
<sequence length="449" mass="47681">MSNLPFGFGLPDPDKRGENEPEGGGPQSGADAFNQLGQMLSQLGQMLSQAGSSSGPVNYDLAQQIALQKLSGTEGSKIGFASGGDSDSAVRDAAHLAELWLDGATILPAGANKTVAWSARDWVQKTLPTWQRLCDPVARQVSGAWVEALPAEAKQAAGPLLSMVGQMGGMAFGSQLGNALAQLASEVLTSTEVGLPLGPDATSALLPANIEKFTEGLELPNSEVLVFIAAREAAHQRLFSHVPWLRQRLLATVEEFAHGIKVDTSSLEQLAGQVDPSNPASIEEAMSSGLLEPKTTPEQQAALTRLETLLALVEGWVDVVVAEAVGDRLPGADALRETLRRRRATGGPAEQTFATLVGLELRPRRMRAASALWKLVGDRHGIEKRDGLWSHPDLMPTAEDLDDPLEFSDRLSEQAGLDTVDPLAELERTQKPEGESEDNSDSGSGEAKP</sequence>
<dbReference type="AlphaFoldDB" id="A0A558CT54"/>
<keyword evidence="2" id="KW-0645">Protease</keyword>
<evidence type="ECO:0000313" key="3">
    <source>
        <dbReference type="Proteomes" id="UP000320011"/>
    </source>
</evidence>
<dbReference type="InterPro" id="IPR042271">
    <property type="entry name" value="Zinicin_2_N"/>
</dbReference>
<dbReference type="RefSeq" id="WP_144588163.1">
    <property type="nucleotide sequence ID" value="NZ_VJWX01000112.1"/>
</dbReference>
<accession>A0A558CT54</accession>
<dbReference type="Proteomes" id="UP000320011">
    <property type="component" value="Unassembled WGS sequence"/>
</dbReference>
<protein>
    <submittedName>
        <fullName evidence="2">Zinc-dependent metalloprotease</fullName>
    </submittedName>
</protein>
<organism evidence="2 3">
    <name type="scientific">Amycolatopsis rhizosphaerae</name>
    <dbReference type="NCBI Taxonomy" id="2053003"/>
    <lineage>
        <taxon>Bacteria</taxon>
        <taxon>Bacillati</taxon>
        <taxon>Actinomycetota</taxon>
        <taxon>Actinomycetes</taxon>
        <taxon>Pseudonocardiales</taxon>
        <taxon>Pseudonocardiaceae</taxon>
        <taxon>Amycolatopsis</taxon>
    </lineage>
</organism>